<dbReference type="InterPro" id="IPR032821">
    <property type="entry name" value="PKS_assoc"/>
</dbReference>
<dbReference type="PANTHER" id="PTHR43775">
    <property type="entry name" value="FATTY ACID SYNTHASE"/>
    <property type="match status" value="1"/>
</dbReference>
<keyword evidence="3" id="KW-1185">Reference proteome</keyword>
<feature type="domain" description="Ketosynthase family 3 (KS3)" evidence="1">
    <location>
        <begin position="1"/>
        <end position="156"/>
    </location>
</feature>
<dbReference type="SUPFAM" id="SSF53901">
    <property type="entry name" value="Thiolase-like"/>
    <property type="match status" value="1"/>
</dbReference>
<dbReference type="EMBL" id="QBLH01003711">
    <property type="protein sequence ID" value="TGZ35391.1"/>
    <property type="molecule type" value="Genomic_DNA"/>
</dbReference>
<dbReference type="STRING" id="300112.A0A4S2JHD1"/>
<dbReference type="GO" id="GO:0004312">
    <property type="term" value="F:fatty acid synthase activity"/>
    <property type="evidence" value="ECO:0007669"/>
    <property type="project" value="TreeGrafter"/>
</dbReference>
<dbReference type="InterPro" id="IPR014031">
    <property type="entry name" value="Ketoacyl_synth_C"/>
</dbReference>
<dbReference type="Pfam" id="PF16197">
    <property type="entry name" value="KAsynt_C_assoc"/>
    <property type="match status" value="1"/>
</dbReference>
<dbReference type="PROSITE" id="PS52004">
    <property type="entry name" value="KS3_2"/>
    <property type="match status" value="1"/>
</dbReference>
<dbReference type="Gene3D" id="3.40.47.10">
    <property type="match status" value="1"/>
</dbReference>
<reference evidence="2 3" key="1">
    <citation type="journal article" date="2019" name="Philos. Trans. R. Soc. Lond., B, Biol. Sci.">
        <title>Ant behaviour and brain gene expression of defending hosts depend on the ecological success of the intruding social parasite.</title>
        <authorList>
            <person name="Kaur R."/>
            <person name="Stoldt M."/>
            <person name="Jongepier E."/>
            <person name="Feldmeyer B."/>
            <person name="Menzel F."/>
            <person name="Bornberg-Bauer E."/>
            <person name="Foitzik S."/>
        </authorList>
    </citation>
    <scope>NUCLEOTIDE SEQUENCE [LARGE SCALE GENOMIC DNA]</scope>
    <source>
        <tissue evidence="2">Whole body</tissue>
    </source>
</reference>
<name>A0A4S2JHD1_9HYME</name>
<proteinExistence type="predicted"/>
<dbReference type="Proteomes" id="UP000310200">
    <property type="component" value="Unassembled WGS sequence"/>
</dbReference>
<evidence type="ECO:0000313" key="3">
    <source>
        <dbReference type="Proteomes" id="UP000310200"/>
    </source>
</evidence>
<accession>A0A4S2JHD1</accession>
<dbReference type="InterPro" id="IPR020841">
    <property type="entry name" value="PKS_Beta-ketoAc_synthase_dom"/>
</dbReference>
<gene>
    <name evidence="2" type="ORF">DBV15_12780</name>
</gene>
<protein>
    <submittedName>
        <fullName evidence="2">Fatty acid synthase</fullName>
    </submittedName>
</protein>
<dbReference type="GO" id="GO:0006633">
    <property type="term" value="P:fatty acid biosynthetic process"/>
    <property type="evidence" value="ECO:0007669"/>
    <property type="project" value="TreeGrafter"/>
</dbReference>
<dbReference type="SMART" id="SM00825">
    <property type="entry name" value="PKS_KS"/>
    <property type="match status" value="1"/>
</dbReference>
<dbReference type="Pfam" id="PF02801">
    <property type="entry name" value="Ketoacyl-synt_C"/>
    <property type="match status" value="1"/>
</dbReference>
<dbReference type="AlphaFoldDB" id="A0A4S2JHD1"/>
<sequence length="249" mass="27992">MNCDGFKEKGITFPSVEKQKILLNKFYEECEIMPSELSYMEAHATGTVAGDPVEVMSIDQTLCAKRNTPLLMGSVNLNLGHSEPASGLCQIAKVLLAMEIGTILPTIYFKRPRKELTAIIEGRIKFVTEPTEWEGGYIGVNSFGFGGANSHILLKSNLKQKINNGAPNDDLPRLVAVSGRTEEAVKIIFDYVSVSKYCNGLLYLFQQWLLITFTFLLPRKYSKLKINLNIYIYKGSKKEFCIHNKAYIF</sequence>
<comment type="caution">
    <text evidence="2">The sequence shown here is derived from an EMBL/GenBank/DDBJ whole genome shotgun (WGS) entry which is preliminary data.</text>
</comment>
<organism evidence="2 3">
    <name type="scientific">Temnothorax longispinosus</name>
    <dbReference type="NCBI Taxonomy" id="300112"/>
    <lineage>
        <taxon>Eukaryota</taxon>
        <taxon>Metazoa</taxon>
        <taxon>Ecdysozoa</taxon>
        <taxon>Arthropoda</taxon>
        <taxon>Hexapoda</taxon>
        <taxon>Insecta</taxon>
        <taxon>Pterygota</taxon>
        <taxon>Neoptera</taxon>
        <taxon>Endopterygota</taxon>
        <taxon>Hymenoptera</taxon>
        <taxon>Apocrita</taxon>
        <taxon>Aculeata</taxon>
        <taxon>Formicoidea</taxon>
        <taxon>Formicidae</taxon>
        <taxon>Myrmicinae</taxon>
        <taxon>Temnothorax</taxon>
    </lineage>
</organism>
<dbReference type="InterPro" id="IPR016039">
    <property type="entry name" value="Thiolase-like"/>
</dbReference>
<dbReference type="PANTHER" id="PTHR43775:SF23">
    <property type="entry name" value="FATTY ACID SYNTHASE 3"/>
    <property type="match status" value="1"/>
</dbReference>
<dbReference type="InterPro" id="IPR050091">
    <property type="entry name" value="PKS_NRPS_Biosynth_Enz"/>
</dbReference>
<dbReference type="Gene3D" id="3.30.70.3290">
    <property type="match status" value="1"/>
</dbReference>
<evidence type="ECO:0000313" key="2">
    <source>
        <dbReference type="EMBL" id="TGZ35391.1"/>
    </source>
</evidence>
<evidence type="ECO:0000259" key="1">
    <source>
        <dbReference type="PROSITE" id="PS52004"/>
    </source>
</evidence>